<proteinExistence type="predicted"/>
<dbReference type="GO" id="GO:1902265">
    <property type="term" value="P:abscisic acid homeostasis"/>
    <property type="evidence" value="ECO:0007669"/>
    <property type="project" value="EnsemblPlants"/>
</dbReference>
<feature type="compositionally biased region" description="Polar residues" evidence="1">
    <location>
        <begin position="30"/>
        <end position="42"/>
    </location>
</feature>
<feature type="region of interest" description="Disordered" evidence="1">
    <location>
        <begin position="30"/>
        <end position="115"/>
    </location>
</feature>
<feature type="domain" description="C2 NT-type" evidence="2">
    <location>
        <begin position="139"/>
        <end position="293"/>
    </location>
</feature>
<dbReference type="EMBL" id="LR721780">
    <property type="protein sequence ID" value="VVW01062.1"/>
    <property type="molecule type" value="Genomic_DNA"/>
</dbReference>
<dbReference type="GO" id="GO:0010029">
    <property type="term" value="P:regulation of seed germination"/>
    <property type="evidence" value="ECO:0007669"/>
    <property type="project" value="EnsemblPlants"/>
</dbReference>
<dbReference type="Pfam" id="PF10358">
    <property type="entry name" value="NT-C2"/>
    <property type="match status" value="1"/>
</dbReference>
<accession>A0A5K1AFV2</accession>
<reference evidence="3" key="1">
    <citation type="submission" date="2019-09" db="EMBL/GenBank/DDBJ databases">
        <authorList>
            <person name="Zhang L."/>
        </authorList>
    </citation>
    <scope>NUCLEOTIDE SEQUENCE</scope>
</reference>
<dbReference type="GO" id="GO:0009903">
    <property type="term" value="P:chloroplast avoidance movement"/>
    <property type="evidence" value="ECO:0007669"/>
    <property type="project" value="EnsemblPlants"/>
</dbReference>
<dbReference type="PANTHER" id="PTHR33414">
    <property type="entry name" value="PROTEIN PLASTID MOVEMENT IMPAIRED 1-RELATED 1"/>
    <property type="match status" value="1"/>
</dbReference>
<dbReference type="InterPro" id="IPR019448">
    <property type="entry name" value="NT-C2"/>
</dbReference>
<dbReference type="GO" id="GO:0009637">
    <property type="term" value="P:response to blue light"/>
    <property type="evidence" value="ECO:0007669"/>
    <property type="project" value="EnsemblPlants"/>
</dbReference>
<dbReference type="PANTHER" id="PTHR33414:SF2">
    <property type="entry name" value="PROTEIN PLASTID MOVEMENT IMPAIRED 1"/>
    <property type="match status" value="1"/>
</dbReference>
<dbReference type="AlphaFoldDB" id="A0A5K1AFV2"/>
<dbReference type="OMA" id="HIGMNRL"/>
<dbReference type="Pfam" id="PF21745">
    <property type="entry name" value="PMI1_PMIR1-2_C"/>
    <property type="match status" value="1"/>
</dbReference>
<sequence length="876" mass="95794">MAENQVERRNSGNQLLEEIEALSHSLYQSHTARRTASLSLPSSAEVLSGAGLRGQADDATRRKRSSTSTISGSPAPEVSEVRGRTRRMSLSPWRSRPKADDRDEDRRRPDMENELPAVATAATADRKKGIWNWKPMRALSHIGMQKLSVLFSVEVVAVQGVPASMNGLRLAVCVRKQETKDGALQTMPSRVMQGAADFEETLFLRCHVYFSSSKHSPGVFRFEPRPFLVIVVAVDAEELDFGRNIVDLSNLVQESMERNVEGARVRQWDATFKLSGKAKGAELVLKLGFQIMEKDGGIFKMEKAGDPFVRKQSKASFSVPSSNVGSPRITAIVESPKSARSQALRADLQKIEHLNLDDDDDDQPAPMAAKSHEPEDNAGDDLPEFEVVDKGVEIQKPEKAESEPEVAESEENEGSASSEVVKEVVEDRFHKRRLTELDAIAEQIKALESLIGDDKRGAKEDELDLQNLDAEEETVTREFLQMLEEEGEAEPKSSGFQFLNDPSLKMGRREEDDGDKVGLVFLPDLGKGLGSVVQTRDGGFLAAANPLNVAISRKAQPELAIQVTKPIVFPVNTGGSSGFDIVQKLAALGAQELSTRPFSLMPIDDLSRKAPEQIAFEGIASAVIGGRNKEVASSSAARSVAIIKKITAAMNSGRKERVESGIWNAEEEPVTINNLVASALQKIEAVAVEALKIQADMADDEPPFDISAIVGKPDPAGNILTNAVQVDRWEQNWSTNAVSLAALVQLRDPSRQLEAVGAPMLVILQAVRFSGSEKEQYEDEEEIKFKATSVHVAGLKVRQGGKRNLWDGDRQRLTAAQWLVAHGLGKSGKKEKQQGRVVKGPADLIWSLSARAVAGLWLKPTRNPDIKFPKQTVPVS</sequence>
<name>A0A5K1AFV2_9MAGN</name>
<dbReference type="PROSITE" id="PS51840">
    <property type="entry name" value="C2_NT"/>
    <property type="match status" value="1"/>
</dbReference>
<dbReference type="GO" id="GO:0031022">
    <property type="term" value="P:nuclear migration along microfilament"/>
    <property type="evidence" value="ECO:0007669"/>
    <property type="project" value="EnsemblPlants"/>
</dbReference>
<organism evidence="3">
    <name type="scientific">Nymphaea colorata</name>
    <name type="common">pocket water lily</name>
    <dbReference type="NCBI Taxonomy" id="210225"/>
    <lineage>
        <taxon>Eukaryota</taxon>
        <taxon>Viridiplantae</taxon>
        <taxon>Streptophyta</taxon>
        <taxon>Embryophyta</taxon>
        <taxon>Tracheophyta</taxon>
        <taxon>Spermatophyta</taxon>
        <taxon>Magnoliopsida</taxon>
        <taxon>Nymphaeales</taxon>
        <taxon>Nymphaeaceae</taxon>
        <taxon>Nymphaea</taxon>
    </lineage>
</organism>
<dbReference type="InterPro" id="IPR048972">
    <property type="entry name" value="PMI1_PMIR1-2_C"/>
</dbReference>
<dbReference type="GO" id="GO:0005829">
    <property type="term" value="C:cytosol"/>
    <property type="evidence" value="ECO:0007669"/>
    <property type="project" value="EnsemblPlants"/>
</dbReference>
<evidence type="ECO:0000259" key="2">
    <source>
        <dbReference type="PROSITE" id="PS51840"/>
    </source>
</evidence>
<feature type="region of interest" description="Disordered" evidence="1">
    <location>
        <begin position="395"/>
        <end position="420"/>
    </location>
</feature>
<feature type="compositionally biased region" description="Acidic residues" evidence="1">
    <location>
        <begin position="403"/>
        <end position="413"/>
    </location>
</feature>
<dbReference type="Gramene" id="NC2G0285460.1">
    <property type="protein sequence ID" value="NC2G0285460.1:cds"/>
    <property type="gene ID" value="NC2G0285460"/>
</dbReference>
<evidence type="ECO:0000256" key="1">
    <source>
        <dbReference type="SAM" id="MobiDB-lite"/>
    </source>
</evidence>
<gene>
    <name evidence="3" type="ORF">NYM_LOCUS13868</name>
</gene>
<evidence type="ECO:0000313" key="3">
    <source>
        <dbReference type="EMBL" id="VVW01062.1"/>
    </source>
</evidence>
<dbReference type="GO" id="GO:0009787">
    <property type="term" value="P:regulation of abscisic acid-activated signaling pathway"/>
    <property type="evidence" value="ECO:0007669"/>
    <property type="project" value="EnsemblPlants"/>
</dbReference>
<dbReference type="OrthoDB" id="656546at2759"/>
<protein>
    <recommendedName>
        <fullName evidence="2">C2 NT-type domain-containing protein</fullName>
    </recommendedName>
</protein>
<dbReference type="InterPro" id="IPR039614">
    <property type="entry name" value="PMI1-like"/>
</dbReference>
<feature type="region of interest" description="Disordered" evidence="1">
    <location>
        <begin position="355"/>
        <end position="382"/>
    </location>
</feature>
<feature type="compositionally biased region" description="Basic and acidic residues" evidence="1">
    <location>
        <begin position="97"/>
        <end position="111"/>
    </location>
</feature>